<gene>
    <name evidence="10" type="ORF">CALMAC_LOCUS7488</name>
</gene>
<dbReference type="AlphaFoldDB" id="A0A653CA93"/>
<sequence>MARAILIMQALNNENRRAERRRIAVLRRTLREHNSMLDLSDNEFRGHYRLTKALFLQLCDELSPYLPRANRRTAISVECKVAATLSLYATGSCQKPVGMNYIHGLSQAGVSKSVREVTNALNHPDILSRYIHFPGTVQGRQAVINGFSNKFGFPGCVGCIDCTHVALVRPSEDEGRFFNEKEYFSRNVQIICDSDLNILNVDATFGGDAHDELIWLNSDANWHLQDLHRQGENVWFLGDSAYPLRPWLLTPIINAEPDSPEENYTTAHTTVRNTVERCIGAMKARWRCLLAHHVLHYDHHMVAKIINACSVLHNICNMHHLPVPKLPNAEVQKDINRQIPVQGVLDDDEFDDGSGVDVYERRQLERGRLQRERVIRELWDRRGI</sequence>
<evidence type="ECO:0000256" key="2">
    <source>
        <dbReference type="ARBA" id="ARBA00004123"/>
    </source>
</evidence>
<protein>
    <recommendedName>
        <fullName evidence="9">DDE Tnp4 domain-containing protein</fullName>
    </recommendedName>
</protein>
<evidence type="ECO:0000259" key="9">
    <source>
        <dbReference type="Pfam" id="PF13359"/>
    </source>
</evidence>
<accession>A0A653CA93</accession>
<evidence type="ECO:0000256" key="4">
    <source>
        <dbReference type="ARBA" id="ARBA00022722"/>
    </source>
</evidence>
<dbReference type="GO" id="GO:0046872">
    <property type="term" value="F:metal ion binding"/>
    <property type="evidence" value="ECO:0007669"/>
    <property type="project" value="UniProtKB-KW"/>
</dbReference>
<dbReference type="EMBL" id="CAACVG010007323">
    <property type="protein sequence ID" value="VEN44825.1"/>
    <property type="molecule type" value="Genomic_DNA"/>
</dbReference>
<keyword evidence="7" id="KW-0539">Nucleus</keyword>
<evidence type="ECO:0000256" key="8">
    <source>
        <dbReference type="SAM" id="Coils"/>
    </source>
</evidence>
<dbReference type="GO" id="GO:0004518">
    <property type="term" value="F:nuclease activity"/>
    <property type="evidence" value="ECO:0007669"/>
    <property type="project" value="UniProtKB-KW"/>
</dbReference>
<evidence type="ECO:0000256" key="3">
    <source>
        <dbReference type="ARBA" id="ARBA00006958"/>
    </source>
</evidence>
<keyword evidence="11" id="KW-1185">Reference proteome</keyword>
<comment type="subcellular location">
    <subcellularLocation>
        <location evidence="2">Nucleus</location>
    </subcellularLocation>
</comment>
<name>A0A653CA93_CALMS</name>
<evidence type="ECO:0000256" key="6">
    <source>
        <dbReference type="ARBA" id="ARBA00022801"/>
    </source>
</evidence>
<organism evidence="10 11">
    <name type="scientific">Callosobruchus maculatus</name>
    <name type="common">Southern cowpea weevil</name>
    <name type="synonym">Pulse bruchid</name>
    <dbReference type="NCBI Taxonomy" id="64391"/>
    <lineage>
        <taxon>Eukaryota</taxon>
        <taxon>Metazoa</taxon>
        <taxon>Ecdysozoa</taxon>
        <taxon>Arthropoda</taxon>
        <taxon>Hexapoda</taxon>
        <taxon>Insecta</taxon>
        <taxon>Pterygota</taxon>
        <taxon>Neoptera</taxon>
        <taxon>Endopterygota</taxon>
        <taxon>Coleoptera</taxon>
        <taxon>Polyphaga</taxon>
        <taxon>Cucujiformia</taxon>
        <taxon>Chrysomeloidea</taxon>
        <taxon>Chrysomelidae</taxon>
        <taxon>Bruchinae</taxon>
        <taxon>Bruchini</taxon>
        <taxon>Callosobruchus</taxon>
    </lineage>
</organism>
<dbReference type="Proteomes" id="UP000410492">
    <property type="component" value="Unassembled WGS sequence"/>
</dbReference>
<dbReference type="PANTHER" id="PTHR22930:SF289">
    <property type="entry name" value="DDE TNP4 DOMAIN-CONTAINING PROTEIN-RELATED"/>
    <property type="match status" value="1"/>
</dbReference>
<dbReference type="OrthoDB" id="6767039at2759"/>
<dbReference type="GO" id="GO:0005634">
    <property type="term" value="C:nucleus"/>
    <property type="evidence" value="ECO:0007669"/>
    <property type="project" value="UniProtKB-SubCell"/>
</dbReference>
<keyword evidence="8" id="KW-0175">Coiled coil</keyword>
<evidence type="ECO:0000313" key="10">
    <source>
        <dbReference type="EMBL" id="VEN44825.1"/>
    </source>
</evidence>
<keyword evidence="4" id="KW-0540">Nuclease</keyword>
<reference evidence="10 11" key="1">
    <citation type="submission" date="2019-01" db="EMBL/GenBank/DDBJ databases">
        <authorList>
            <person name="Sayadi A."/>
        </authorList>
    </citation>
    <scope>NUCLEOTIDE SEQUENCE [LARGE SCALE GENOMIC DNA]</scope>
</reference>
<dbReference type="InterPro" id="IPR027806">
    <property type="entry name" value="HARBI1_dom"/>
</dbReference>
<evidence type="ECO:0000313" key="11">
    <source>
        <dbReference type="Proteomes" id="UP000410492"/>
    </source>
</evidence>
<feature type="domain" description="DDE Tnp4" evidence="9">
    <location>
        <begin position="160"/>
        <end position="314"/>
    </location>
</feature>
<dbReference type="Pfam" id="PF13359">
    <property type="entry name" value="DDE_Tnp_4"/>
    <property type="match status" value="1"/>
</dbReference>
<evidence type="ECO:0000256" key="5">
    <source>
        <dbReference type="ARBA" id="ARBA00022723"/>
    </source>
</evidence>
<dbReference type="GO" id="GO:0016787">
    <property type="term" value="F:hydrolase activity"/>
    <property type="evidence" value="ECO:0007669"/>
    <property type="project" value="UniProtKB-KW"/>
</dbReference>
<proteinExistence type="inferred from homology"/>
<comment type="cofactor">
    <cofactor evidence="1">
        <name>a divalent metal cation</name>
        <dbReference type="ChEBI" id="CHEBI:60240"/>
    </cofactor>
</comment>
<evidence type="ECO:0000256" key="7">
    <source>
        <dbReference type="ARBA" id="ARBA00023242"/>
    </source>
</evidence>
<comment type="similarity">
    <text evidence="3">Belongs to the HARBI1 family.</text>
</comment>
<feature type="coiled-coil region" evidence="8">
    <location>
        <begin position="1"/>
        <end position="28"/>
    </location>
</feature>
<dbReference type="PANTHER" id="PTHR22930">
    <property type="match status" value="1"/>
</dbReference>
<evidence type="ECO:0000256" key="1">
    <source>
        <dbReference type="ARBA" id="ARBA00001968"/>
    </source>
</evidence>
<keyword evidence="6" id="KW-0378">Hydrolase</keyword>
<keyword evidence="5" id="KW-0479">Metal-binding</keyword>
<dbReference type="InterPro" id="IPR045249">
    <property type="entry name" value="HARBI1-like"/>
</dbReference>